<protein>
    <recommendedName>
        <fullName evidence="2">RecF/RecN/SMC N-terminal domain-containing protein</fullName>
    </recommendedName>
</protein>
<dbReference type="SUPFAM" id="SSF52540">
    <property type="entry name" value="P-loop containing nucleoside triphosphate hydrolases"/>
    <property type="match status" value="1"/>
</dbReference>
<reference evidence="3 4" key="1">
    <citation type="submission" date="2020-05" db="EMBL/GenBank/DDBJ databases">
        <title>Complete genome sequence of Deefgea sp. D17.</title>
        <authorList>
            <person name="Bae J.-W."/>
            <person name="Han J.E."/>
        </authorList>
    </citation>
    <scope>NUCLEOTIDE SEQUENCE [LARGE SCALE GENOMIC DNA]</scope>
    <source>
        <strain evidence="3 4">D17</strain>
    </source>
</reference>
<evidence type="ECO:0000313" key="3">
    <source>
        <dbReference type="EMBL" id="QKJ66835.1"/>
    </source>
</evidence>
<dbReference type="RefSeq" id="WP_173533339.1">
    <property type="nucleotide sequence ID" value="NZ_CP054143.1"/>
</dbReference>
<gene>
    <name evidence="3" type="ORF">HQN60_09050</name>
</gene>
<dbReference type="KEGG" id="dee:HQN60_09050"/>
<dbReference type="EMBL" id="CP054143">
    <property type="protein sequence ID" value="QKJ66835.1"/>
    <property type="molecule type" value="Genomic_DNA"/>
</dbReference>
<organism evidence="3 4">
    <name type="scientific">Deefgea piscis</name>
    <dbReference type="NCBI Taxonomy" id="2739061"/>
    <lineage>
        <taxon>Bacteria</taxon>
        <taxon>Pseudomonadati</taxon>
        <taxon>Pseudomonadota</taxon>
        <taxon>Betaproteobacteria</taxon>
        <taxon>Neisseriales</taxon>
        <taxon>Chitinibacteraceae</taxon>
        <taxon>Deefgea</taxon>
    </lineage>
</organism>
<dbReference type="InterPro" id="IPR027417">
    <property type="entry name" value="P-loop_NTPase"/>
</dbReference>
<keyword evidence="1" id="KW-0175">Coiled coil</keyword>
<dbReference type="Pfam" id="PF02463">
    <property type="entry name" value="SMC_N"/>
    <property type="match status" value="1"/>
</dbReference>
<proteinExistence type="predicted"/>
<sequence>MKIKKVEIEGFRAYKLKKDGIFNFTIDGVQPSNFIAIYAPNGFGKSSFYDAVEWALTNNLERYLRDQNKRNNEQAAKSTKISGVPQYILRNKDAEIGSATSVTVSTTKKTFTRSLGTIRHDSRDFRFSEQDTEKNSEVFRSIILSQDGIDRFLREVKPQERYVLFMESFGGESEQLRREITALRLDNFNLLDELQQEITHLETQLLVPVDESIFDIFNSTAMSLNKAGESVKIVARDFSAAMEHEILAAIVTRIHELNAIRDKQLMLKSELSSQLSRLPEIQHSLDSLEELKPRLVKLQKGVEDSQRNRDLHHILDMCVKKLQLESQNAESLSKITAIIPNYIIDLKQVQDIECNKLVVTKKKDEVIARLTELDASEKLHNSQILATDKNNLELRSLLEESDEIYKEISSFQFKVKFLENFLIEKTAEINGRRIDKSRVEIESNKLSNVEVDIHSLLSLDINILNLDEQELFRIKLVASQLNSLEAQEQNIRRVQETVTKQMGLVEHLVQLGLEYVSAVQTDVCPLCQTKYSSSEALKAIVEGNLLVSELGAVNAKELEEFKRLEGILKKEIDLILTEVQAKKTERNVEMQTKLADLGEKISVLEHDRDIIKSKIISAQQRIADLHAKVLNLNQEDLVHRLNHEIKELACFKSETESNLVTIKKTVAELKVLLSGFDGELSKSSSQVQSINAMPYFFQVGKFIEENSIAHENLKEEHSRLLQQCLNNRDALVQQKDEVSEKIKILHEIMLQDGSLIEFGSLVVMKEAIEQDVVNLELKVNSFFVRQKQILSTEVEYNLDLVRTAIVEEIEKIDQSLSEILEKNNKFDLLQLQLEAFKLFFKNLASQKSLTELKIKQKQHLQVQQVLESELDVILAELHNRIDSFFYADLINAIYSKIDPHPSFKKVEFTSDFSNPERPGLNIVVTDEKNYSISPNLYFSAAQLNILSLSVFLARALHAKDNKGDSLDVILIDDPIQSMDSINVLATIDLLRNISLQCDKQIIISTHDENFFGLLQKKIPSEIFDSKFLKLKSFGVVTPVV</sequence>
<dbReference type="AlphaFoldDB" id="A0A6M8SNR7"/>
<evidence type="ECO:0000259" key="2">
    <source>
        <dbReference type="Pfam" id="PF02463"/>
    </source>
</evidence>
<dbReference type="Gene3D" id="3.40.50.300">
    <property type="entry name" value="P-loop containing nucleotide triphosphate hydrolases"/>
    <property type="match status" value="2"/>
</dbReference>
<feature type="domain" description="RecF/RecN/SMC N-terminal" evidence="2">
    <location>
        <begin position="3"/>
        <end position="1012"/>
    </location>
</feature>
<evidence type="ECO:0000256" key="1">
    <source>
        <dbReference type="SAM" id="Coils"/>
    </source>
</evidence>
<accession>A0A6M8SNR7</accession>
<name>A0A6M8SNR7_9NEIS</name>
<feature type="coiled-coil region" evidence="1">
    <location>
        <begin position="703"/>
        <end position="741"/>
    </location>
</feature>
<dbReference type="InterPro" id="IPR003395">
    <property type="entry name" value="RecF/RecN/SMC_N"/>
</dbReference>
<evidence type="ECO:0000313" key="4">
    <source>
        <dbReference type="Proteomes" id="UP000504844"/>
    </source>
</evidence>
<dbReference type="PANTHER" id="PTHR32114:SF2">
    <property type="entry name" value="ABC TRANSPORTER ABCH.3"/>
    <property type="match status" value="1"/>
</dbReference>
<dbReference type="Proteomes" id="UP000504844">
    <property type="component" value="Chromosome"/>
</dbReference>
<keyword evidence="4" id="KW-1185">Reference proteome</keyword>
<dbReference type="PANTHER" id="PTHR32114">
    <property type="entry name" value="ABC TRANSPORTER ABCH.3"/>
    <property type="match status" value="1"/>
</dbReference>